<feature type="transmembrane region" description="Helical" evidence="1">
    <location>
        <begin position="219"/>
        <end position="236"/>
    </location>
</feature>
<sequence>MRDMTQGQERGALLVLALLLALAAPFVPFFGVLCLFVWPAPLVVLAVRHGYVWAFLGGALASAVFFVVLGLAGALHAVFLVLPMAFFWGFGLRRKWSAERLVRLGFIVSLGGTGLSLAAVALSFGVDPLMPFLDAVRESYLSVASAIEAQGNLPPAKVQAMESQVSAMLETVALIAPVIFIAESAMAALLNFSAVTFLLGRLRTETPQLPSFSEWRFSVYFLYLFGFSLVGLYWGGTRHIDLLYAASLNGNIIAAFAGLIQGFSLFWYVADRWRIGTFWRWAIVAFAVLSTFLMQLIAFTGLFDMYFDYRRRFMNRR</sequence>
<name>A0ABV3X4Y7_9FIRM</name>
<feature type="transmembrane region" description="Helical" evidence="1">
    <location>
        <begin position="242"/>
        <end position="269"/>
    </location>
</feature>
<dbReference type="PANTHER" id="PTHR41324:SF1">
    <property type="entry name" value="DUF2232 DOMAIN-CONTAINING PROTEIN"/>
    <property type="match status" value="1"/>
</dbReference>
<evidence type="ECO:0000313" key="3">
    <source>
        <dbReference type="Proteomes" id="UP001559623"/>
    </source>
</evidence>
<reference evidence="2 3" key="1">
    <citation type="submission" date="2023-04" db="EMBL/GenBank/DDBJ databases">
        <title>Genome Sequence of Selenomonas sputigena ATCC 33150.</title>
        <authorList>
            <person name="Miller D.P."/>
            <person name="Anvari S."/>
            <person name="Polson S.W."/>
            <person name="Macdonald M."/>
            <person name="Mcdowell J.V."/>
        </authorList>
    </citation>
    <scope>NUCLEOTIDE SEQUENCE [LARGE SCALE GENOMIC DNA]</scope>
    <source>
        <strain evidence="2 3">ATCC 33150</strain>
    </source>
</reference>
<keyword evidence="3" id="KW-1185">Reference proteome</keyword>
<feature type="transmembrane region" description="Helical" evidence="1">
    <location>
        <begin position="174"/>
        <end position="199"/>
    </location>
</feature>
<dbReference type="InterPro" id="IPR018710">
    <property type="entry name" value="DUF2232"/>
</dbReference>
<keyword evidence="1" id="KW-1133">Transmembrane helix</keyword>
<comment type="caution">
    <text evidence="2">The sequence shown here is derived from an EMBL/GenBank/DDBJ whole genome shotgun (WGS) entry which is preliminary data.</text>
</comment>
<evidence type="ECO:0000313" key="2">
    <source>
        <dbReference type="EMBL" id="MEX5285251.1"/>
    </source>
</evidence>
<keyword evidence="1" id="KW-0812">Transmembrane</keyword>
<feature type="transmembrane region" description="Helical" evidence="1">
    <location>
        <begin position="101"/>
        <end position="124"/>
    </location>
</feature>
<feature type="transmembrane region" description="Helical" evidence="1">
    <location>
        <begin position="58"/>
        <end position="89"/>
    </location>
</feature>
<keyword evidence="1" id="KW-0472">Membrane</keyword>
<dbReference type="Pfam" id="PF09991">
    <property type="entry name" value="DUF2232"/>
    <property type="match status" value="1"/>
</dbReference>
<protein>
    <submittedName>
        <fullName evidence="2">DUF2232 domain-containing protein</fullName>
    </submittedName>
</protein>
<dbReference type="RefSeq" id="WP_368846977.1">
    <property type="nucleotide sequence ID" value="NZ_CP194411.1"/>
</dbReference>
<dbReference type="EMBL" id="JARVLH010000003">
    <property type="protein sequence ID" value="MEX5285251.1"/>
    <property type="molecule type" value="Genomic_DNA"/>
</dbReference>
<feature type="transmembrane region" description="Helical" evidence="1">
    <location>
        <begin position="12"/>
        <end position="38"/>
    </location>
</feature>
<evidence type="ECO:0000256" key="1">
    <source>
        <dbReference type="SAM" id="Phobius"/>
    </source>
</evidence>
<organism evidence="2 3">
    <name type="scientific">Selenomonas sputigena</name>
    <dbReference type="NCBI Taxonomy" id="69823"/>
    <lineage>
        <taxon>Bacteria</taxon>
        <taxon>Bacillati</taxon>
        <taxon>Bacillota</taxon>
        <taxon>Negativicutes</taxon>
        <taxon>Selenomonadales</taxon>
        <taxon>Selenomonadaceae</taxon>
        <taxon>Selenomonas</taxon>
    </lineage>
</organism>
<feature type="transmembrane region" description="Helical" evidence="1">
    <location>
        <begin position="281"/>
        <end position="307"/>
    </location>
</feature>
<dbReference type="PANTHER" id="PTHR41324">
    <property type="entry name" value="MEMBRANE PROTEIN-RELATED"/>
    <property type="match status" value="1"/>
</dbReference>
<proteinExistence type="predicted"/>
<dbReference type="Proteomes" id="UP001559623">
    <property type="component" value="Unassembled WGS sequence"/>
</dbReference>
<gene>
    <name evidence="2" type="ORF">QCO44_06300</name>
</gene>
<accession>A0ABV3X4Y7</accession>